<dbReference type="Gene3D" id="3.10.450.40">
    <property type="match status" value="1"/>
</dbReference>
<dbReference type="InterPro" id="IPR020288">
    <property type="entry name" value="Sheath_initiator"/>
</dbReference>
<reference evidence="2" key="1">
    <citation type="journal article" date="2019" name="Int. J. Syst. Evol. Microbiol.">
        <title>The Global Catalogue of Microorganisms (GCM) 10K type strain sequencing project: providing services to taxonomists for standard genome sequencing and annotation.</title>
        <authorList>
            <consortium name="The Broad Institute Genomics Platform"/>
            <consortium name="The Broad Institute Genome Sequencing Center for Infectious Disease"/>
            <person name="Wu L."/>
            <person name="Ma J."/>
        </authorList>
    </citation>
    <scope>NUCLEOTIDE SEQUENCE [LARGE SCALE GENOMIC DNA]</scope>
    <source>
        <strain evidence="2">CGMCC 1.15942</strain>
    </source>
</reference>
<evidence type="ECO:0000313" key="1">
    <source>
        <dbReference type="EMBL" id="GGC97949.1"/>
    </source>
</evidence>
<name>A0ABQ1PJL8_9ENTE</name>
<dbReference type="Pfam" id="PF10934">
    <property type="entry name" value="Sheath_initiator"/>
    <property type="match status" value="1"/>
</dbReference>
<evidence type="ECO:0000313" key="2">
    <source>
        <dbReference type="Proteomes" id="UP000630615"/>
    </source>
</evidence>
<dbReference type="Proteomes" id="UP000630615">
    <property type="component" value="Unassembled WGS sequence"/>
</dbReference>
<dbReference type="EMBL" id="BMKI01000007">
    <property type="protein sequence ID" value="GGC97949.1"/>
    <property type="molecule type" value="Genomic_DNA"/>
</dbReference>
<gene>
    <name evidence="1" type="ORF">GCM10011573_29370</name>
</gene>
<keyword evidence="2" id="KW-1185">Reference proteome</keyword>
<accession>A0ABQ1PJL8</accession>
<organism evidence="1 2">
    <name type="scientific">Enterococcus wangshanyuanii</name>
    <dbReference type="NCBI Taxonomy" id="2005703"/>
    <lineage>
        <taxon>Bacteria</taxon>
        <taxon>Bacillati</taxon>
        <taxon>Bacillota</taxon>
        <taxon>Bacilli</taxon>
        <taxon>Lactobacillales</taxon>
        <taxon>Enterococcaceae</taxon>
        <taxon>Enterococcus</taxon>
    </lineage>
</organism>
<dbReference type="SUPFAM" id="SSF160719">
    <property type="entry name" value="gpW/gp25-like"/>
    <property type="match status" value="1"/>
</dbReference>
<protein>
    <submittedName>
        <fullName evidence="1">DUF2634 domain-containing protein</fullName>
    </submittedName>
</protein>
<comment type="caution">
    <text evidence="1">The sequence shown here is derived from an EMBL/GenBank/DDBJ whole genome shotgun (WGS) entry which is preliminary data.</text>
</comment>
<proteinExistence type="predicted"/>
<sequence length="115" mass="12939">MKDLVLSSSGDVLFESDLQLVDGEDELAQSVLLILSIRLGEFFLEDELGLSHENMLAKNFNEEYLSQDIVWAITDQEPRVASVNEVEIIKNNRDLSVRVRMIAADGREIEVMANA</sequence>
<dbReference type="RefSeq" id="WP_088270673.1">
    <property type="nucleotide sequence ID" value="NZ_BMKI01000007.1"/>
</dbReference>